<gene>
    <name evidence="3" type="ORF">RxyAA322_16520</name>
</gene>
<dbReference type="PRINTS" id="PR00038">
    <property type="entry name" value="HTHLUXR"/>
</dbReference>
<dbReference type="Gene3D" id="1.10.10.10">
    <property type="entry name" value="Winged helix-like DNA-binding domain superfamily/Winged helix DNA-binding domain"/>
    <property type="match status" value="1"/>
</dbReference>
<organism evidence="3 4">
    <name type="scientific">Rubrobacter xylanophilus</name>
    <dbReference type="NCBI Taxonomy" id="49319"/>
    <lineage>
        <taxon>Bacteria</taxon>
        <taxon>Bacillati</taxon>
        <taxon>Actinomycetota</taxon>
        <taxon>Rubrobacteria</taxon>
        <taxon>Rubrobacterales</taxon>
        <taxon>Rubrobacteraceae</taxon>
        <taxon>Rubrobacter</taxon>
    </lineage>
</organism>
<dbReference type="InterPro" id="IPR036388">
    <property type="entry name" value="WH-like_DNA-bd_sf"/>
</dbReference>
<proteinExistence type="predicted"/>
<dbReference type="SUPFAM" id="SSF46894">
    <property type="entry name" value="C-terminal effector domain of the bipartite response regulators"/>
    <property type="match status" value="1"/>
</dbReference>
<dbReference type="InterPro" id="IPR016032">
    <property type="entry name" value="Sig_transdc_resp-reg_C-effctor"/>
</dbReference>
<evidence type="ECO:0000313" key="4">
    <source>
        <dbReference type="Proteomes" id="UP000318065"/>
    </source>
</evidence>
<dbReference type="EMBL" id="AP019791">
    <property type="protein sequence ID" value="BBL79798.1"/>
    <property type="molecule type" value="Genomic_DNA"/>
</dbReference>
<sequence length="104" mass="11060">MRAHIRSLGLISTAPEQRYGERDFLLVAEGLASCAALTIGHMLGSPSKMERTGGTSVRTGEDRAPIDAPTPGEAVPELTPRQGEILELVAHGRSSREIKAKLGI</sequence>
<evidence type="ECO:0000256" key="1">
    <source>
        <dbReference type="SAM" id="MobiDB-lite"/>
    </source>
</evidence>
<reference evidence="3" key="1">
    <citation type="journal article" date="2019" name="Microbiol. Resour. Announc.">
        <title>Complete Genome Sequence of Rubrobacter xylanophilus Strain AA3-22, Isolated from Arima Onsen in Japan.</title>
        <authorList>
            <person name="Tomariguchi N."/>
            <person name="Miyazaki K."/>
        </authorList>
    </citation>
    <scope>NUCLEOTIDE SEQUENCE [LARGE SCALE GENOMIC DNA]</scope>
    <source>
        <strain evidence="3">AA3-22</strain>
    </source>
</reference>
<evidence type="ECO:0000259" key="2">
    <source>
        <dbReference type="PROSITE" id="PS50043"/>
    </source>
</evidence>
<keyword evidence="4" id="KW-1185">Reference proteome</keyword>
<dbReference type="InterPro" id="IPR000792">
    <property type="entry name" value="Tscrpt_reg_LuxR_C"/>
</dbReference>
<name>A0A510HIQ5_9ACTN</name>
<feature type="domain" description="HTH luxR-type" evidence="2">
    <location>
        <begin position="71"/>
        <end position="104"/>
    </location>
</feature>
<dbReference type="GO" id="GO:0006355">
    <property type="term" value="P:regulation of DNA-templated transcription"/>
    <property type="evidence" value="ECO:0007669"/>
    <property type="project" value="InterPro"/>
</dbReference>
<dbReference type="AlphaFoldDB" id="A0A510HIQ5"/>
<evidence type="ECO:0000313" key="3">
    <source>
        <dbReference type="EMBL" id="BBL79798.1"/>
    </source>
</evidence>
<protein>
    <recommendedName>
        <fullName evidence="2">HTH luxR-type domain-containing protein</fullName>
    </recommendedName>
</protein>
<feature type="region of interest" description="Disordered" evidence="1">
    <location>
        <begin position="44"/>
        <end position="77"/>
    </location>
</feature>
<dbReference type="Proteomes" id="UP000318065">
    <property type="component" value="Chromosome"/>
</dbReference>
<dbReference type="GO" id="GO:0003677">
    <property type="term" value="F:DNA binding"/>
    <property type="evidence" value="ECO:0007669"/>
    <property type="project" value="InterPro"/>
</dbReference>
<accession>A0A510HIQ5</accession>
<dbReference type="PROSITE" id="PS50043">
    <property type="entry name" value="HTH_LUXR_2"/>
    <property type="match status" value="1"/>
</dbReference>